<keyword evidence="5" id="KW-0560">Oxidoreductase</keyword>
<sequence>MFELPSNQTAIVALDDGTLGLRNDIRMPSLEDDMILVKNAFVAPNPIDTKMVGKLASPGAIAGMDFAGEVISIGSKVQTAAPIKPGDRICGAVPGMHSLTPAVGAFAQYVGATDLTTMKVPDYMSLEEAVTLGSGVGTIGLALFKSLDVPGWPGLPASKPVDVLVYGGSTATGTLAIQLLKLSGLNPITTCSPTNFALVKSYGATAVFDYRQETCADDIRKHTRNSLKFVLDCISEPETMQFCYKCLGRSGGKYTALEPYPEFLHTRPKTVVPDWVLGPTLLGKRLGWPEPFGGEGNEEYRKFGFEWFKLVQELLDQGKLKTHPHKIVGDSLGATLGGLGLLKEKKVSGQKLVCRV</sequence>
<dbReference type="PANTHER" id="PTHR45348:SF1">
    <property type="entry name" value="TRANS-ENOYL REDUCTASE STHE"/>
    <property type="match status" value="1"/>
</dbReference>
<evidence type="ECO:0000259" key="6">
    <source>
        <dbReference type="SMART" id="SM00829"/>
    </source>
</evidence>
<dbReference type="AlphaFoldDB" id="A0A9P3BVD5"/>
<evidence type="ECO:0000313" key="8">
    <source>
        <dbReference type="Proteomes" id="UP000710440"/>
    </source>
</evidence>
<evidence type="ECO:0000256" key="3">
    <source>
        <dbReference type="ARBA" id="ARBA00022741"/>
    </source>
</evidence>
<evidence type="ECO:0000256" key="5">
    <source>
        <dbReference type="ARBA" id="ARBA00023002"/>
    </source>
</evidence>
<dbReference type="Gene3D" id="3.90.180.10">
    <property type="entry name" value="Medium-chain alcohol dehydrogenases, catalytic domain"/>
    <property type="match status" value="1"/>
</dbReference>
<evidence type="ECO:0000256" key="2">
    <source>
        <dbReference type="ARBA" id="ARBA00011245"/>
    </source>
</evidence>
<dbReference type="InterPro" id="IPR013149">
    <property type="entry name" value="ADH-like_C"/>
</dbReference>
<comment type="similarity">
    <text evidence="1">Belongs to the zinc-containing alcohol dehydrogenase family.</text>
</comment>
<reference evidence="7 8" key="1">
    <citation type="submission" date="2021-02" db="EMBL/GenBank/DDBJ databases">
        <title>Pan-genome distribution and transcriptional activeness of fungal secondary metabolism genes in Aspergillus section Fumigati.</title>
        <authorList>
            <person name="Takahashi H."/>
            <person name="Umemura M."/>
            <person name="Ninomiya A."/>
            <person name="Kusuya Y."/>
            <person name="Urayama S."/>
            <person name="Shimizu M."/>
            <person name="Watanabe A."/>
            <person name="Kamei K."/>
            <person name="Yaguchi T."/>
            <person name="Hagiwara D."/>
        </authorList>
    </citation>
    <scope>NUCLEOTIDE SEQUENCE [LARGE SCALE GENOMIC DNA]</scope>
    <source>
        <strain evidence="7 8">IFM 47045</strain>
    </source>
</reference>
<dbReference type="Gene3D" id="3.40.50.720">
    <property type="entry name" value="NAD(P)-binding Rossmann-like Domain"/>
    <property type="match status" value="1"/>
</dbReference>
<dbReference type="GO" id="GO:0016651">
    <property type="term" value="F:oxidoreductase activity, acting on NAD(P)H"/>
    <property type="evidence" value="ECO:0007669"/>
    <property type="project" value="InterPro"/>
</dbReference>
<dbReference type="SUPFAM" id="SSF51735">
    <property type="entry name" value="NAD(P)-binding Rossmann-fold domains"/>
    <property type="match status" value="1"/>
</dbReference>
<dbReference type="Proteomes" id="UP000710440">
    <property type="component" value="Unassembled WGS sequence"/>
</dbReference>
<dbReference type="RefSeq" id="XP_043126156.1">
    <property type="nucleotide sequence ID" value="XM_043270221.1"/>
</dbReference>
<keyword evidence="8" id="KW-1185">Reference proteome</keyword>
<proteinExistence type="inferred from homology"/>
<dbReference type="SMART" id="SM00829">
    <property type="entry name" value="PKS_ER"/>
    <property type="match status" value="1"/>
</dbReference>
<evidence type="ECO:0000256" key="4">
    <source>
        <dbReference type="ARBA" id="ARBA00022857"/>
    </source>
</evidence>
<dbReference type="OrthoDB" id="48317at2759"/>
<dbReference type="Pfam" id="PF00107">
    <property type="entry name" value="ADH_zinc_N"/>
    <property type="match status" value="1"/>
</dbReference>
<dbReference type="SUPFAM" id="SSF50129">
    <property type="entry name" value="GroES-like"/>
    <property type="match status" value="1"/>
</dbReference>
<dbReference type="InterPro" id="IPR036291">
    <property type="entry name" value="NAD(P)-bd_dom_sf"/>
</dbReference>
<organism evidence="7 8">
    <name type="scientific">Aspergillus viridinutans</name>
    <dbReference type="NCBI Taxonomy" id="75553"/>
    <lineage>
        <taxon>Eukaryota</taxon>
        <taxon>Fungi</taxon>
        <taxon>Dikarya</taxon>
        <taxon>Ascomycota</taxon>
        <taxon>Pezizomycotina</taxon>
        <taxon>Eurotiomycetes</taxon>
        <taxon>Eurotiomycetidae</taxon>
        <taxon>Eurotiales</taxon>
        <taxon>Aspergillaceae</taxon>
        <taxon>Aspergillus</taxon>
        <taxon>Aspergillus subgen. Fumigati</taxon>
    </lineage>
</organism>
<dbReference type="InterPro" id="IPR020843">
    <property type="entry name" value="ER"/>
</dbReference>
<keyword evidence="3" id="KW-0547">Nucleotide-binding</keyword>
<keyword evidence="4" id="KW-0521">NADP</keyword>
<comment type="caution">
    <text evidence="7">The sequence shown here is derived from an EMBL/GenBank/DDBJ whole genome shotgun (WGS) entry which is preliminary data.</text>
</comment>
<feature type="domain" description="Enoyl reductase (ER)" evidence="6">
    <location>
        <begin position="20"/>
        <end position="353"/>
    </location>
</feature>
<accession>A0A9P3BVD5</accession>
<dbReference type="GeneID" id="66935017"/>
<dbReference type="GO" id="GO:0000166">
    <property type="term" value="F:nucleotide binding"/>
    <property type="evidence" value="ECO:0007669"/>
    <property type="project" value="UniProtKB-KW"/>
</dbReference>
<dbReference type="Pfam" id="PF08240">
    <property type="entry name" value="ADH_N"/>
    <property type="match status" value="1"/>
</dbReference>
<dbReference type="InterPro" id="IPR047122">
    <property type="entry name" value="Trans-enoyl_RdTase-like"/>
</dbReference>
<evidence type="ECO:0000313" key="7">
    <source>
        <dbReference type="EMBL" id="GIK02970.1"/>
    </source>
</evidence>
<comment type="subunit">
    <text evidence="2">Monomer.</text>
</comment>
<dbReference type="CDD" id="cd08249">
    <property type="entry name" value="enoyl_reductase_like"/>
    <property type="match status" value="1"/>
</dbReference>
<dbReference type="PANTHER" id="PTHR45348">
    <property type="entry name" value="HYPOTHETICAL OXIDOREDUCTASE (EUROFUNG)"/>
    <property type="match status" value="1"/>
</dbReference>
<dbReference type="InterPro" id="IPR011032">
    <property type="entry name" value="GroES-like_sf"/>
</dbReference>
<gene>
    <name evidence="7" type="ORF">Aspvir_007035</name>
</gene>
<evidence type="ECO:0000256" key="1">
    <source>
        <dbReference type="ARBA" id="ARBA00008072"/>
    </source>
</evidence>
<dbReference type="InterPro" id="IPR013154">
    <property type="entry name" value="ADH-like_N"/>
</dbReference>
<protein>
    <submittedName>
        <fullName evidence="7">Trans-enoyl reductase fsl5</fullName>
    </submittedName>
</protein>
<dbReference type="EMBL" id="BOPL01000005">
    <property type="protein sequence ID" value="GIK02970.1"/>
    <property type="molecule type" value="Genomic_DNA"/>
</dbReference>
<name>A0A9P3BVD5_ASPVI</name>